<reference evidence="1 2" key="1">
    <citation type="submission" date="2020-04" db="EMBL/GenBank/DDBJ databases">
        <authorList>
            <person name="De Canck E."/>
        </authorList>
    </citation>
    <scope>NUCLEOTIDE SEQUENCE [LARGE SCALE GENOMIC DNA]</scope>
    <source>
        <strain evidence="1 2">LMG 29542</strain>
    </source>
</reference>
<keyword evidence="2" id="KW-1185">Reference proteome</keyword>
<name>A0A6J5F7C5_9BURK</name>
<gene>
    <name evidence="1" type="ORF">LMG29542_08077</name>
</gene>
<protein>
    <submittedName>
        <fullName evidence="1">Uncharacterized protein</fullName>
    </submittedName>
</protein>
<dbReference type="AlphaFoldDB" id="A0A6J5F7C5"/>
<dbReference type="Proteomes" id="UP000494363">
    <property type="component" value="Unassembled WGS sequence"/>
</dbReference>
<evidence type="ECO:0000313" key="1">
    <source>
        <dbReference type="EMBL" id="CAB3774699.1"/>
    </source>
</evidence>
<accession>A0A6J5F7C5</accession>
<proteinExistence type="predicted"/>
<evidence type="ECO:0000313" key="2">
    <source>
        <dbReference type="Proteomes" id="UP000494363"/>
    </source>
</evidence>
<organism evidence="1 2">
    <name type="scientific">Paraburkholderia humisilvae</name>
    <dbReference type="NCBI Taxonomy" id="627669"/>
    <lineage>
        <taxon>Bacteria</taxon>
        <taxon>Pseudomonadati</taxon>
        <taxon>Pseudomonadota</taxon>
        <taxon>Betaproteobacteria</taxon>
        <taxon>Burkholderiales</taxon>
        <taxon>Burkholderiaceae</taxon>
        <taxon>Paraburkholderia</taxon>
    </lineage>
</organism>
<dbReference type="EMBL" id="CADIKH010000154">
    <property type="protein sequence ID" value="CAB3774699.1"/>
    <property type="molecule type" value="Genomic_DNA"/>
</dbReference>
<sequence length="94" mass="10640">MELGRGYCTFELADRFGMSVTEMNDMLCLLAERGLVRMHSRSTRIIRFERISCGLPYVTPHSDRSITPRSPLMSECGPGIGCDFWGATEDWFGN</sequence>